<reference evidence="3 4" key="1">
    <citation type="journal article" date="2017" name="PLoS Biol.">
        <title>The sea cucumber genome provides insights into morphological evolution and visceral regeneration.</title>
        <authorList>
            <person name="Zhang X."/>
            <person name="Sun L."/>
            <person name="Yuan J."/>
            <person name="Sun Y."/>
            <person name="Gao Y."/>
            <person name="Zhang L."/>
            <person name="Li S."/>
            <person name="Dai H."/>
            <person name="Hamel J.F."/>
            <person name="Liu C."/>
            <person name="Yu Y."/>
            <person name="Liu S."/>
            <person name="Lin W."/>
            <person name="Guo K."/>
            <person name="Jin S."/>
            <person name="Xu P."/>
            <person name="Storey K.B."/>
            <person name="Huan P."/>
            <person name="Zhang T."/>
            <person name="Zhou Y."/>
            <person name="Zhang J."/>
            <person name="Lin C."/>
            <person name="Li X."/>
            <person name="Xing L."/>
            <person name="Huo D."/>
            <person name="Sun M."/>
            <person name="Wang L."/>
            <person name="Mercier A."/>
            <person name="Li F."/>
            <person name="Yang H."/>
            <person name="Xiang J."/>
        </authorList>
    </citation>
    <scope>NUCLEOTIDE SEQUENCE [LARGE SCALE GENOMIC DNA]</scope>
    <source>
        <strain evidence="3">Shaxun</strain>
        <tissue evidence="3">Muscle</tissue>
    </source>
</reference>
<protein>
    <submittedName>
        <fullName evidence="3">Phosphatidylinositol-binding clathrin assembly protein</fullName>
    </submittedName>
</protein>
<dbReference type="PANTHER" id="PTHR22951">
    <property type="entry name" value="CLATHRIN ASSEMBLY PROTEIN"/>
    <property type="match status" value="1"/>
</dbReference>
<gene>
    <name evidence="3" type="ORF">BSL78_08405</name>
</gene>
<dbReference type="AlphaFoldDB" id="A0A2G8L3J4"/>
<dbReference type="EMBL" id="MRZV01000237">
    <property type="protein sequence ID" value="PIK54710.1"/>
    <property type="molecule type" value="Genomic_DNA"/>
</dbReference>
<dbReference type="GO" id="GO:0098894">
    <property type="term" value="C:extrinsic component of presynaptic endocytic zone membrane"/>
    <property type="evidence" value="ECO:0007669"/>
    <property type="project" value="TreeGrafter"/>
</dbReference>
<dbReference type="GO" id="GO:0048268">
    <property type="term" value="P:clathrin coat assembly"/>
    <property type="evidence" value="ECO:0007669"/>
    <property type="project" value="InterPro"/>
</dbReference>
<dbReference type="GO" id="GO:0016185">
    <property type="term" value="P:synaptic vesicle budding from presynaptic endocytic zone membrane"/>
    <property type="evidence" value="ECO:0007669"/>
    <property type="project" value="TreeGrafter"/>
</dbReference>
<comment type="similarity">
    <text evidence="1">Belongs to the PICALM/SNAP91 family.</text>
</comment>
<dbReference type="Proteomes" id="UP000230750">
    <property type="component" value="Unassembled WGS sequence"/>
</dbReference>
<dbReference type="GO" id="GO:0000149">
    <property type="term" value="F:SNARE binding"/>
    <property type="evidence" value="ECO:0007669"/>
    <property type="project" value="TreeGrafter"/>
</dbReference>
<evidence type="ECO:0000313" key="4">
    <source>
        <dbReference type="Proteomes" id="UP000230750"/>
    </source>
</evidence>
<dbReference type="InterPro" id="IPR045192">
    <property type="entry name" value="AP180-like"/>
</dbReference>
<dbReference type="InterPro" id="IPR008942">
    <property type="entry name" value="ENTH_VHS"/>
</dbReference>
<evidence type="ECO:0000256" key="1">
    <source>
        <dbReference type="ARBA" id="ARBA00008011"/>
    </source>
</evidence>
<dbReference type="GO" id="GO:0072583">
    <property type="term" value="P:clathrin-dependent endocytosis"/>
    <property type="evidence" value="ECO:0007669"/>
    <property type="project" value="InterPro"/>
</dbReference>
<proteinExistence type="inferred from homology"/>
<dbReference type="GO" id="GO:0030136">
    <property type="term" value="C:clathrin-coated vesicle"/>
    <property type="evidence" value="ECO:0007669"/>
    <property type="project" value="InterPro"/>
</dbReference>
<comment type="caution">
    <text evidence="3">The sequence shown here is derived from an EMBL/GenBank/DDBJ whole genome shotgun (WGS) entry which is preliminary data.</text>
</comment>
<dbReference type="SMART" id="SM00273">
    <property type="entry name" value="ENTH"/>
    <property type="match status" value="1"/>
</dbReference>
<dbReference type="PROSITE" id="PS50942">
    <property type="entry name" value="ENTH"/>
    <property type="match status" value="1"/>
</dbReference>
<dbReference type="OrthoDB" id="44015at2759"/>
<dbReference type="Pfam" id="PF07651">
    <property type="entry name" value="ANTH"/>
    <property type="match status" value="1"/>
</dbReference>
<dbReference type="Gene3D" id="1.25.40.90">
    <property type="match status" value="1"/>
</dbReference>
<name>A0A2G8L3J4_STIJA</name>
<feature type="non-terminal residue" evidence="3">
    <location>
        <position position="1"/>
    </location>
</feature>
<accession>A0A2G8L3J4</accession>
<keyword evidence="4" id="KW-1185">Reference proteome</keyword>
<dbReference type="InterPro" id="IPR011417">
    <property type="entry name" value="ANTH_dom"/>
</dbReference>
<dbReference type="GO" id="GO:0005545">
    <property type="term" value="F:1-phosphatidylinositol binding"/>
    <property type="evidence" value="ECO:0007669"/>
    <property type="project" value="InterPro"/>
</dbReference>
<dbReference type="Gene3D" id="1.20.58.150">
    <property type="entry name" value="ANTH domain"/>
    <property type="match status" value="1"/>
</dbReference>
<dbReference type="STRING" id="307972.A0A2G8L3J4"/>
<dbReference type="InterPro" id="IPR014712">
    <property type="entry name" value="ANTH_dom_sf"/>
</dbReference>
<dbReference type="GO" id="GO:0005546">
    <property type="term" value="F:phosphatidylinositol-4,5-bisphosphate binding"/>
    <property type="evidence" value="ECO:0007669"/>
    <property type="project" value="TreeGrafter"/>
</dbReference>
<dbReference type="PANTHER" id="PTHR22951:SF5">
    <property type="entry name" value="PHOSPHATIDYLINOSITOL-BINDING CLATHRIN ASSEMBLY PROTEIN LAP"/>
    <property type="match status" value="1"/>
</dbReference>
<sequence length="215" mass="24867">LLQCTNTEHINIPELADMIIDRSLNANWVVSFKTLVTCHHLMVYGNESFLRYLATRSTIFNLEEFTDKGGTQGYEMSTFVRKYSMYLNQKAYSYRNMAFDFCRAKRGKEEGVVRTMSTEKLLKALPSLQTHLDSLLDFEVNSTILSNGVINSAFLLLFKDCIRLFACYNDGIINLLDKFFDMPKKECKAALDLYKKFLIKMEKVAEFLKVAEVYC</sequence>
<dbReference type="GO" id="GO:0032050">
    <property type="term" value="F:clathrin heavy chain binding"/>
    <property type="evidence" value="ECO:0007669"/>
    <property type="project" value="TreeGrafter"/>
</dbReference>
<dbReference type="InterPro" id="IPR013809">
    <property type="entry name" value="ENTH"/>
</dbReference>
<dbReference type="GO" id="GO:0008021">
    <property type="term" value="C:synaptic vesicle"/>
    <property type="evidence" value="ECO:0007669"/>
    <property type="project" value="TreeGrafter"/>
</dbReference>
<dbReference type="SUPFAM" id="SSF89009">
    <property type="entry name" value="GAT-like domain"/>
    <property type="match status" value="1"/>
</dbReference>
<evidence type="ECO:0000259" key="2">
    <source>
        <dbReference type="PROSITE" id="PS50942"/>
    </source>
</evidence>
<evidence type="ECO:0000313" key="3">
    <source>
        <dbReference type="EMBL" id="PIK54710.1"/>
    </source>
</evidence>
<dbReference type="GO" id="GO:0005905">
    <property type="term" value="C:clathrin-coated pit"/>
    <property type="evidence" value="ECO:0007669"/>
    <property type="project" value="TreeGrafter"/>
</dbReference>
<dbReference type="SUPFAM" id="SSF48464">
    <property type="entry name" value="ENTH/VHS domain"/>
    <property type="match status" value="1"/>
</dbReference>
<feature type="domain" description="ENTH" evidence="2">
    <location>
        <begin position="1"/>
        <end position="101"/>
    </location>
</feature>
<organism evidence="3 4">
    <name type="scientific">Stichopus japonicus</name>
    <name type="common">Sea cucumber</name>
    <dbReference type="NCBI Taxonomy" id="307972"/>
    <lineage>
        <taxon>Eukaryota</taxon>
        <taxon>Metazoa</taxon>
        <taxon>Echinodermata</taxon>
        <taxon>Eleutherozoa</taxon>
        <taxon>Echinozoa</taxon>
        <taxon>Holothuroidea</taxon>
        <taxon>Aspidochirotacea</taxon>
        <taxon>Aspidochirotida</taxon>
        <taxon>Stichopodidae</taxon>
        <taxon>Apostichopus</taxon>
    </lineage>
</organism>